<proteinExistence type="predicted"/>
<protein>
    <recommendedName>
        <fullName evidence="2">Phage tail protein</fullName>
    </recommendedName>
</protein>
<dbReference type="EMBL" id="OUNE01000108">
    <property type="protein sequence ID" value="SPP33140.1"/>
    <property type="molecule type" value="Genomic_DNA"/>
</dbReference>
<accession>A0A3B0IW20</accession>
<dbReference type="AlphaFoldDB" id="A0A3B0IW20"/>
<dbReference type="SUPFAM" id="SSF69279">
    <property type="entry name" value="Phage tail proteins"/>
    <property type="match status" value="1"/>
</dbReference>
<evidence type="ECO:0000313" key="1">
    <source>
        <dbReference type="EMBL" id="SPP33140.1"/>
    </source>
</evidence>
<name>A0A3B0IW20_9RICK</name>
<organism evidence="1">
    <name type="scientific">Wolbachia endosymbiont of Aleurodicus dispersus</name>
    <dbReference type="NCBI Taxonomy" id="1288877"/>
    <lineage>
        <taxon>Bacteria</taxon>
        <taxon>Pseudomonadati</taxon>
        <taxon>Pseudomonadota</taxon>
        <taxon>Alphaproteobacteria</taxon>
        <taxon>Rickettsiales</taxon>
        <taxon>Anaplasmataceae</taxon>
        <taxon>Wolbachieae</taxon>
        <taxon>Wolbachia</taxon>
    </lineage>
</organism>
<sequence>MTPDFDIVAKNNPVTEVLKKSLILLRVTDGSGTTSDEAEIHISYSSSALELKGNLQIFLGYKETGLLPMGVYKANQITIQSPPQTLRIKCDAASLRGSLKERKSKEWKDITLGDLIKEIAQKHGYEGKIAERFKNIFIPHTIQADESDMNFLEGLGKKYDALVKPAGGYIIFIPKGEARSATGKMLGTTVLTPKDVINWEVNFNVRNKYGSVIAKWHSYEKGETIEEKVGNEGPSYTLQTLYSTAESAISAAAAKLKQLKRSTSNLNVTVPGNPELFAEAKISLSGFCQEIEGEWIISKAEHILNNRGYQTIVEATVSKAV</sequence>
<dbReference type="Pfam" id="PF05954">
    <property type="entry name" value="Phage_GPD"/>
    <property type="match status" value="1"/>
</dbReference>
<reference evidence="1" key="1">
    <citation type="submission" date="2018-04" db="EMBL/GenBank/DDBJ databases">
        <authorList>
            <person name="Go L.Y."/>
            <person name="Mitchell J.A."/>
        </authorList>
    </citation>
    <scope>NUCLEOTIDE SEQUENCE</scope>
    <source>
        <strain evidence="1">WBAD</strain>
    </source>
</reference>
<evidence type="ECO:0008006" key="2">
    <source>
        <dbReference type="Google" id="ProtNLM"/>
    </source>
</evidence>
<gene>
    <name evidence="1" type="ORF">WBAD_0651</name>
</gene>